<sequence>MENLVILCNASPPLPIPSKLANQSKFSTKPTISFSVKTHTKLTDAHLNSLSKNGRLSEAITALDSIAQSGSKVNSNTYINLLQSCIDLNSIQLGRELHARINLVNDVNPYVETKIVSMYAKCGSLDDARTLSLSLSLSPTSTLRIILVCGTQNVGAWLSILSFILFNISIIILCNASPPLPIPSKLANQSKFSTKPTISFSVKTHTKLTDAHLNSLSKNGRLSEAITALDSIAQSGSKVNSNTYINLLQSCIDLNSIQLGRELHARINLVNDVNPYVETKIVSMYAKCGSLDDARKVFDEMGERNLYTWSAMIGACSRGKRWREAVELFFLMMGNGVVPDSFLFPKVLQACANCGDFETGKLIHSLVVRLGMSCYSFVNNSILAVYVKSGKLSLARKFFENMDERDSVTWNAIISGYCQKGEIDEALRLFDAMLEEGVEPGSVTWNILITSYNQLGQCDVAKELMKKMESFGITPDVFTWTSMISGYAQNNKNNRALDLFKDMLQEGVKPNGVTITNAISACSTLKSLDKGLEIHSVAVKMGLINDLLVGNSLTDMYSKCGELEAAWKVFDMVLEKDVYTWNSMIGGYCQAGYYGKAHQLLMKMQESGVSPNVVTWNMMISGYMQNGDEDQAMDLFQKMENDGKTKRDTASWNALIAGYLQTGQKDKALGIFRQMQSSYVIPNSVTILSVLPACANLIAGKKVKEIHGCVFRRSLETELPIANSLIDTYAKSGNIIYSRTIFDGLASKDIITWNSLIGGYVLHGHADTALDLFDQMKKFGVRPNRGTFANIIVACSLAGMVDKGEKAFSSITEEYQIIPGLEHYSAMVYLYGRAGRLADAIDFIEEMPIEPDSFTWAALLTACRIHGNIGLAIRAGENLLDSEPGNFLIHQLIFQAYALCGKSEDASKMTKLEKDNASRKCLGQCWIEVKNTVHSFLAGDQSLDVLYSWIQRIKGEVKGLDMQYGLSIEEEKREEIGGVHSEKLAFAFALIGSPSAPKVIRIVKNLRVCGDCHRTAKYISTTYGCEIYLNDSNCLHHFKNGHCSCKDYW</sequence>
<dbReference type="PROSITE" id="PS51375">
    <property type="entry name" value="PPR"/>
    <property type="match status" value="9"/>
</dbReference>
<evidence type="ECO:0000313" key="6">
    <source>
        <dbReference type="EMBL" id="KAK7825138.1"/>
    </source>
</evidence>
<feature type="repeat" description="PPR" evidence="3">
    <location>
        <begin position="441"/>
        <end position="475"/>
    </location>
</feature>
<dbReference type="PANTHER" id="PTHR47926:SF347">
    <property type="entry name" value="PENTATRICOPEPTIDE REPEAT-CONTAINING PROTEIN"/>
    <property type="match status" value="1"/>
</dbReference>
<dbReference type="Pfam" id="PF01535">
    <property type="entry name" value="PPR"/>
    <property type="match status" value="4"/>
</dbReference>
<keyword evidence="7" id="KW-1185">Reference proteome</keyword>
<feature type="repeat" description="PPR" evidence="3">
    <location>
        <begin position="406"/>
        <end position="440"/>
    </location>
</feature>
<dbReference type="GO" id="GO:0003723">
    <property type="term" value="F:RNA binding"/>
    <property type="evidence" value="ECO:0007669"/>
    <property type="project" value="InterPro"/>
</dbReference>
<dbReference type="Gene3D" id="1.25.40.10">
    <property type="entry name" value="Tetratricopeptide repeat domain"/>
    <property type="match status" value="6"/>
</dbReference>
<keyword evidence="2" id="KW-0677">Repeat</keyword>
<evidence type="ECO:0000313" key="7">
    <source>
        <dbReference type="Proteomes" id="UP000237347"/>
    </source>
</evidence>
<evidence type="ECO:0000256" key="2">
    <source>
        <dbReference type="ARBA" id="ARBA00022737"/>
    </source>
</evidence>
<dbReference type="InterPro" id="IPR002885">
    <property type="entry name" value="PPR_rpt"/>
</dbReference>
<keyword evidence="4" id="KW-1133">Transmembrane helix</keyword>
<dbReference type="NCBIfam" id="TIGR00756">
    <property type="entry name" value="PPR"/>
    <property type="match status" value="9"/>
</dbReference>
<evidence type="ECO:0000256" key="1">
    <source>
        <dbReference type="ARBA" id="ARBA00006643"/>
    </source>
</evidence>
<feature type="repeat" description="PPR" evidence="3">
    <location>
        <begin position="612"/>
        <end position="646"/>
    </location>
</feature>
<dbReference type="InterPro" id="IPR032867">
    <property type="entry name" value="DYW_dom"/>
</dbReference>
<comment type="similarity">
    <text evidence="1">Belongs to the PPR family. PCMP-H subfamily.</text>
</comment>
<dbReference type="Pfam" id="PF14432">
    <property type="entry name" value="DYW_deaminase"/>
    <property type="match status" value="1"/>
</dbReference>
<dbReference type="PANTHER" id="PTHR47926">
    <property type="entry name" value="PENTATRICOPEPTIDE REPEAT-CONTAINING PROTEIN"/>
    <property type="match status" value="1"/>
</dbReference>
<dbReference type="AlphaFoldDB" id="A0AAW0JE01"/>
<dbReference type="SUPFAM" id="SSF81901">
    <property type="entry name" value="HCP-like"/>
    <property type="match status" value="1"/>
</dbReference>
<name>A0AAW0JE01_QUESU</name>
<dbReference type="GO" id="GO:0008270">
    <property type="term" value="F:zinc ion binding"/>
    <property type="evidence" value="ECO:0007669"/>
    <property type="project" value="InterPro"/>
</dbReference>
<dbReference type="InterPro" id="IPR011990">
    <property type="entry name" value="TPR-like_helical_dom_sf"/>
</dbReference>
<feature type="repeat" description="PPR" evidence="3">
    <location>
        <begin position="305"/>
        <end position="339"/>
    </location>
</feature>
<evidence type="ECO:0000256" key="4">
    <source>
        <dbReference type="SAM" id="Phobius"/>
    </source>
</evidence>
<dbReference type="Pfam" id="PF13041">
    <property type="entry name" value="PPR_2"/>
    <property type="match status" value="5"/>
</dbReference>
<dbReference type="GO" id="GO:0009451">
    <property type="term" value="P:RNA modification"/>
    <property type="evidence" value="ECO:0007669"/>
    <property type="project" value="InterPro"/>
</dbReference>
<feature type="domain" description="DYW" evidence="5">
    <location>
        <begin position="967"/>
        <end position="1049"/>
    </location>
</feature>
<dbReference type="FunFam" id="1.25.40.10:FF:000381">
    <property type="entry name" value="Pentatricopeptide repeat-containing protein"/>
    <property type="match status" value="1"/>
</dbReference>
<evidence type="ECO:0000256" key="3">
    <source>
        <dbReference type="PROSITE-ProRule" id="PRU00708"/>
    </source>
</evidence>
<dbReference type="Proteomes" id="UP000237347">
    <property type="component" value="Unassembled WGS sequence"/>
</dbReference>
<gene>
    <name evidence="6" type="primary">DYW7_0</name>
    <name evidence="6" type="ORF">CFP56_033692</name>
</gene>
<feature type="repeat" description="PPR" evidence="3">
    <location>
        <begin position="749"/>
        <end position="783"/>
    </location>
</feature>
<proteinExistence type="inferred from homology"/>
<feature type="repeat" description="PPR" evidence="3">
    <location>
        <begin position="274"/>
        <end position="304"/>
    </location>
</feature>
<dbReference type="EMBL" id="PKMF04000584">
    <property type="protein sequence ID" value="KAK7825138.1"/>
    <property type="molecule type" value="Genomic_DNA"/>
</dbReference>
<dbReference type="FunFam" id="1.25.40.10:FF:002570">
    <property type="entry name" value="Pentatricopeptide repeat-containing protein At1g19720"/>
    <property type="match status" value="1"/>
</dbReference>
<reference evidence="6 7" key="1">
    <citation type="journal article" date="2018" name="Sci. Data">
        <title>The draft genome sequence of cork oak.</title>
        <authorList>
            <person name="Ramos A.M."/>
            <person name="Usie A."/>
            <person name="Barbosa P."/>
            <person name="Barros P.M."/>
            <person name="Capote T."/>
            <person name="Chaves I."/>
            <person name="Simoes F."/>
            <person name="Abreu I."/>
            <person name="Carrasquinho I."/>
            <person name="Faro C."/>
            <person name="Guimaraes J.B."/>
            <person name="Mendonca D."/>
            <person name="Nobrega F."/>
            <person name="Rodrigues L."/>
            <person name="Saibo N.J.M."/>
            <person name="Varela M.C."/>
            <person name="Egas C."/>
            <person name="Matos J."/>
            <person name="Miguel C.M."/>
            <person name="Oliveira M.M."/>
            <person name="Ricardo C.P."/>
            <person name="Goncalves S."/>
        </authorList>
    </citation>
    <scope>NUCLEOTIDE SEQUENCE [LARGE SCALE GENOMIC DNA]</scope>
    <source>
        <strain evidence="7">cv. HL8</strain>
    </source>
</reference>
<dbReference type="InterPro" id="IPR046960">
    <property type="entry name" value="PPR_At4g14850-like_plant"/>
</dbReference>
<feature type="repeat" description="PPR" evidence="3">
    <location>
        <begin position="476"/>
        <end position="510"/>
    </location>
</feature>
<feature type="repeat" description="PPR" evidence="3">
    <location>
        <begin position="577"/>
        <end position="611"/>
    </location>
</feature>
<feature type="transmembrane region" description="Helical" evidence="4">
    <location>
        <begin position="154"/>
        <end position="173"/>
    </location>
</feature>
<dbReference type="FunFam" id="1.25.40.10:FF:000380">
    <property type="entry name" value="Pentatricopeptide repeat-containing protein, chloroplastic"/>
    <property type="match status" value="1"/>
</dbReference>
<comment type="caution">
    <text evidence="6">The sequence shown here is derived from an EMBL/GenBank/DDBJ whole genome shotgun (WGS) entry which is preliminary data.</text>
</comment>
<organism evidence="6 7">
    <name type="scientific">Quercus suber</name>
    <name type="common">Cork oak</name>
    <dbReference type="NCBI Taxonomy" id="58331"/>
    <lineage>
        <taxon>Eukaryota</taxon>
        <taxon>Viridiplantae</taxon>
        <taxon>Streptophyta</taxon>
        <taxon>Embryophyta</taxon>
        <taxon>Tracheophyta</taxon>
        <taxon>Spermatophyta</taxon>
        <taxon>Magnoliopsida</taxon>
        <taxon>eudicotyledons</taxon>
        <taxon>Gunneridae</taxon>
        <taxon>Pentapetalae</taxon>
        <taxon>rosids</taxon>
        <taxon>fabids</taxon>
        <taxon>Fagales</taxon>
        <taxon>Fagaceae</taxon>
        <taxon>Quercus</taxon>
    </lineage>
</organism>
<accession>A0AAW0JE01</accession>
<evidence type="ECO:0000259" key="5">
    <source>
        <dbReference type="Pfam" id="PF14432"/>
    </source>
</evidence>
<keyword evidence="4" id="KW-0472">Membrane</keyword>
<feature type="repeat" description="PPR" evidence="3">
    <location>
        <begin position="648"/>
        <end position="682"/>
    </location>
</feature>
<protein>
    <submittedName>
        <fullName evidence="6">Pentatricopeptide repeat-containing protein</fullName>
    </submittedName>
</protein>
<keyword evidence="4" id="KW-0812">Transmembrane</keyword>